<keyword evidence="2 5" id="KW-0812">Transmembrane</keyword>
<evidence type="ECO:0000256" key="3">
    <source>
        <dbReference type="ARBA" id="ARBA00022989"/>
    </source>
</evidence>
<dbReference type="GO" id="GO:0005216">
    <property type="term" value="F:monoatomic ion channel activity"/>
    <property type="evidence" value="ECO:0007669"/>
    <property type="project" value="InterPro"/>
</dbReference>
<accession>A0A8S1UFH7</accession>
<reference evidence="7" key="1">
    <citation type="submission" date="2021-01" db="EMBL/GenBank/DDBJ databases">
        <authorList>
            <consortium name="Genoscope - CEA"/>
            <person name="William W."/>
        </authorList>
    </citation>
    <scope>NUCLEOTIDE SEQUENCE</scope>
</reference>
<feature type="transmembrane region" description="Helical" evidence="5">
    <location>
        <begin position="136"/>
        <end position="157"/>
    </location>
</feature>
<evidence type="ECO:0000259" key="6">
    <source>
        <dbReference type="Pfam" id="PF00520"/>
    </source>
</evidence>
<proteinExistence type="predicted"/>
<dbReference type="InterPro" id="IPR005821">
    <property type="entry name" value="Ion_trans_dom"/>
</dbReference>
<evidence type="ECO:0000256" key="2">
    <source>
        <dbReference type="ARBA" id="ARBA00022692"/>
    </source>
</evidence>
<evidence type="ECO:0000256" key="5">
    <source>
        <dbReference type="SAM" id="Phobius"/>
    </source>
</evidence>
<gene>
    <name evidence="7" type="ORF">PPENT_87.1.T0390262</name>
</gene>
<dbReference type="EMBL" id="CAJJDO010000039">
    <property type="protein sequence ID" value="CAD8163520.1"/>
    <property type="molecule type" value="Genomic_DNA"/>
</dbReference>
<feature type="domain" description="Ion transport" evidence="6">
    <location>
        <begin position="265"/>
        <end position="478"/>
    </location>
</feature>
<protein>
    <recommendedName>
        <fullName evidence="6">Ion transport domain-containing protein</fullName>
    </recommendedName>
</protein>
<feature type="transmembrane region" description="Helical" evidence="5">
    <location>
        <begin position="334"/>
        <end position="357"/>
    </location>
</feature>
<comment type="subcellular location">
    <subcellularLocation>
        <location evidence="1">Membrane</location>
        <topology evidence="1">Multi-pass membrane protein</topology>
    </subcellularLocation>
</comment>
<evidence type="ECO:0000256" key="4">
    <source>
        <dbReference type="ARBA" id="ARBA00023136"/>
    </source>
</evidence>
<feature type="transmembrane region" description="Helical" evidence="5">
    <location>
        <begin position="47"/>
        <end position="72"/>
    </location>
</feature>
<organism evidence="7 8">
    <name type="scientific">Paramecium pentaurelia</name>
    <dbReference type="NCBI Taxonomy" id="43138"/>
    <lineage>
        <taxon>Eukaryota</taxon>
        <taxon>Sar</taxon>
        <taxon>Alveolata</taxon>
        <taxon>Ciliophora</taxon>
        <taxon>Intramacronucleata</taxon>
        <taxon>Oligohymenophorea</taxon>
        <taxon>Peniculida</taxon>
        <taxon>Parameciidae</taxon>
        <taxon>Paramecium</taxon>
    </lineage>
</organism>
<feature type="transmembrane region" description="Helical" evidence="5">
    <location>
        <begin position="268"/>
        <end position="286"/>
    </location>
</feature>
<comment type="caution">
    <text evidence="7">The sequence shown here is derived from an EMBL/GenBank/DDBJ whole genome shotgun (WGS) entry which is preliminary data.</text>
</comment>
<dbReference type="Proteomes" id="UP000689195">
    <property type="component" value="Unassembled WGS sequence"/>
</dbReference>
<feature type="transmembrane region" description="Helical" evidence="5">
    <location>
        <begin position="79"/>
        <end position="98"/>
    </location>
</feature>
<dbReference type="AlphaFoldDB" id="A0A8S1UFH7"/>
<name>A0A8S1UFH7_9CILI</name>
<sequence>MFSQIKYKQIETELTEVQIYPSFNNCKEYSNQNTVQPGNKCKALLMLLFYICSIFTLNNERIIFIGIYLLMVINNRKNIFDLVFAILALILSFGHLFFQYNLLGMTQIIMSIDILTFPFSQRMIREIKLVWSEIMNLAITMFFILCLCAYSTTAYYYDNKKVEIFYGTFGRSVLTFIQALSLDDWAQIGRESDDLFGYFILCIYILLMTYFYLNIMMGILIETLQFEKKGNHLDDPFNYEINQQQILSQLVKEQNLFDKCIIGNYYQYIVYIISFGGIFISILVHFDHGDSISELIIELIDDGLYTIHFIILIMKKGPIYDLERKNKTMMLLHFIAGPLSLIYSLIYLEVGCLLNLLKIATTPSVKGIFVGTIDMLPFLMPQFTQLFGIIMFIASILTSNYFAYIGLKQQLYFSSFWGSFYTLIQIMTLDDWGNIVEPMYSKHGYIIPYIIIPIYIFLSNFIILNTLIALSCEYFVEVKYYSIEKEQNYVRCSQFVGIDELMNYCKYNQSNIQYHHTQVHFNIPTVIVNHHDQISSKIKSDTIIQIQYGNLQFTVKVIQQSEAL</sequence>
<dbReference type="Pfam" id="PF00520">
    <property type="entry name" value="Ion_trans"/>
    <property type="match status" value="1"/>
</dbReference>
<keyword evidence="8" id="KW-1185">Reference proteome</keyword>
<evidence type="ECO:0000256" key="1">
    <source>
        <dbReference type="ARBA" id="ARBA00004141"/>
    </source>
</evidence>
<dbReference type="GO" id="GO:0016020">
    <property type="term" value="C:membrane"/>
    <property type="evidence" value="ECO:0007669"/>
    <property type="project" value="UniProtKB-SubCell"/>
</dbReference>
<feature type="transmembrane region" description="Helical" evidence="5">
    <location>
        <begin position="383"/>
        <end position="404"/>
    </location>
</feature>
<feature type="transmembrane region" description="Helical" evidence="5">
    <location>
        <begin position="292"/>
        <end position="313"/>
    </location>
</feature>
<feature type="transmembrane region" description="Helical" evidence="5">
    <location>
        <begin position="195"/>
        <end position="221"/>
    </location>
</feature>
<evidence type="ECO:0000313" key="7">
    <source>
        <dbReference type="EMBL" id="CAD8163520.1"/>
    </source>
</evidence>
<dbReference type="OrthoDB" id="296603at2759"/>
<keyword evidence="4 5" id="KW-0472">Membrane</keyword>
<keyword evidence="3 5" id="KW-1133">Transmembrane helix</keyword>
<evidence type="ECO:0000313" key="8">
    <source>
        <dbReference type="Proteomes" id="UP000689195"/>
    </source>
</evidence>
<feature type="transmembrane region" description="Helical" evidence="5">
    <location>
        <begin position="449"/>
        <end position="476"/>
    </location>
</feature>
<feature type="transmembrane region" description="Helical" evidence="5">
    <location>
        <begin position="411"/>
        <end position="429"/>
    </location>
</feature>